<feature type="domain" description="C2" evidence="12">
    <location>
        <begin position="7"/>
        <end position="135"/>
    </location>
</feature>
<evidence type="ECO:0000256" key="7">
    <source>
        <dbReference type="ARBA" id="ARBA00022837"/>
    </source>
</evidence>
<accession>A0AAV8TVY4</accession>
<evidence type="ECO:0000256" key="1">
    <source>
        <dbReference type="ARBA" id="ARBA00004123"/>
    </source>
</evidence>
<evidence type="ECO:0000256" key="6">
    <source>
        <dbReference type="ARBA" id="ARBA00022723"/>
    </source>
</evidence>
<evidence type="ECO:0000256" key="9">
    <source>
        <dbReference type="ARBA" id="ARBA00023136"/>
    </source>
</evidence>
<evidence type="ECO:0000256" key="4">
    <source>
        <dbReference type="ARBA" id="ARBA00022475"/>
    </source>
</evidence>
<keyword evidence="7" id="KW-0106">Calcium</keyword>
<gene>
    <name evidence="13" type="ORF">K2173_010129</name>
</gene>
<evidence type="ECO:0000256" key="11">
    <source>
        <dbReference type="ARBA" id="ARBA00024037"/>
    </source>
</evidence>
<keyword evidence="10" id="KW-0539">Nucleus</keyword>
<dbReference type="GO" id="GO:0005634">
    <property type="term" value="C:nucleus"/>
    <property type="evidence" value="ECO:0007669"/>
    <property type="project" value="UniProtKB-SubCell"/>
</dbReference>
<organism evidence="13 14">
    <name type="scientific">Erythroxylum novogranatense</name>
    <dbReference type="NCBI Taxonomy" id="1862640"/>
    <lineage>
        <taxon>Eukaryota</taxon>
        <taxon>Viridiplantae</taxon>
        <taxon>Streptophyta</taxon>
        <taxon>Embryophyta</taxon>
        <taxon>Tracheophyta</taxon>
        <taxon>Spermatophyta</taxon>
        <taxon>Magnoliopsida</taxon>
        <taxon>eudicotyledons</taxon>
        <taxon>Gunneridae</taxon>
        <taxon>Pentapetalae</taxon>
        <taxon>rosids</taxon>
        <taxon>fabids</taxon>
        <taxon>Malpighiales</taxon>
        <taxon>Erythroxylaceae</taxon>
        <taxon>Erythroxylum</taxon>
    </lineage>
</organism>
<dbReference type="AlphaFoldDB" id="A0AAV8TVY4"/>
<dbReference type="GO" id="GO:0009738">
    <property type="term" value="P:abscisic acid-activated signaling pathway"/>
    <property type="evidence" value="ECO:0007669"/>
    <property type="project" value="UniProtKB-KW"/>
</dbReference>
<evidence type="ECO:0000256" key="2">
    <source>
        <dbReference type="ARBA" id="ARBA00004236"/>
    </source>
</evidence>
<dbReference type="EMBL" id="JAIWQS010000003">
    <property type="protein sequence ID" value="KAJ8770084.1"/>
    <property type="molecule type" value="Genomic_DNA"/>
</dbReference>
<dbReference type="SMART" id="SM00239">
    <property type="entry name" value="C2"/>
    <property type="match status" value="1"/>
</dbReference>
<dbReference type="InterPro" id="IPR035892">
    <property type="entry name" value="C2_domain_sf"/>
</dbReference>
<keyword evidence="3" id="KW-0343">GTPase activation</keyword>
<dbReference type="PANTHER" id="PTHR45933">
    <property type="entry name" value="PROTEIN C2-DOMAIN ABA-RELATED 4"/>
    <property type="match status" value="1"/>
</dbReference>
<name>A0AAV8TVY4_9ROSI</name>
<comment type="similarity">
    <text evidence="11">Belongs to the plant CAR protein family.</text>
</comment>
<evidence type="ECO:0000256" key="3">
    <source>
        <dbReference type="ARBA" id="ARBA00022468"/>
    </source>
</evidence>
<evidence type="ECO:0000256" key="8">
    <source>
        <dbReference type="ARBA" id="ARBA00023121"/>
    </source>
</evidence>
<dbReference type="GO" id="GO:0005096">
    <property type="term" value="F:GTPase activator activity"/>
    <property type="evidence" value="ECO:0007669"/>
    <property type="project" value="UniProtKB-KW"/>
</dbReference>
<dbReference type="PROSITE" id="PS50004">
    <property type="entry name" value="C2"/>
    <property type="match status" value="1"/>
</dbReference>
<keyword evidence="9" id="KW-0472">Membrane</keyword>
<comment type="subcellular location">
    <subcellularLocation>
        <location evidence="2">Cell membrane</location>
    </subcellularLocation>
    <subcellularLocation>
        <location evidence="1">Nucleus</location>
    </subcellularLocation>
</comment>
<keyword evidence="14" id="KW-1185">Reference proteome</keyword>
<evidence type="ECO:0000256" key="10">
    <source>
        <dbReference type="ARBA" id="ARBA00023242"/>
    </source>
</evidence>
<evidence type="ECO:0000259" key="12">
    <source>
        <dbReference type="PROSITE" id="PS50004"/>
    </source>
</evidence>
<keyword evidence="8" id="KW-0446">Lipid-binding</keyword>
<evidence type="ECO:0000313" key="14">
    <source>
        <dbReference type="Proteomes" id="UP001159364"/>
    </source>
</evidence>
<dbReference type="Pfam" id="PF00168">
    <property type="entry name" value="C2"/>
    <property type="match status" value="1"/>
</dbReference>
<evidence type="ECO:0000256" key="5">
    <source>
        <dbReference type="ARBA" id="ARBA00022682"/>
    </source>
</evidence>
<dbReference type="PANTHER" id="PTHR45933:SF12">
    <property type="entry name" value="PROTEIN C2-DOMAIN ABA-RELATED 9"/>
    <property type="match status" value="1"/>
</dbReference>
<keyword evidence="4" id="KW-1003">Cell membrane</keyword>
<dbReference type="InterPro" id="IPR044562">
    <property type="entry name" value="CAR1-11"/>
</dbReference>
<protein>
    <recommendedName>
        <fullName evidence="12">C2 domain-containing protein</fullName>
    </recommendedName>
</protein>
<dbReference type="GO" id="GO:0005886">
    <property type="term" value="C:plasma membrane"/>
    <property type="evidence" value="ECO:0007669"/>
    <property type="project" value="UniProtKB-SubCell"/>
</dbReference>
<dbReference type="GO" id="GO:0008289">
    <property type="term" value="F:lipid binding"/>
    <property type="evidence" value="ECO:0007669"/>
    <property type="project" value="UniProtKB-KW"/>
</dbReference>
<reference evidence="13 14" key="1">
    <citation type="submission" date="2021-09" db="EMBL/GenBank/DDBJ databases">
        <title>Genomic insights and catalytic innovation underlie evolution of tropane alkaloids biosynthesis.</title>
        <authorList>
            <person name="Wang Y.-J."/>
            <person name="Tian T."/>
            <person name="Huang J.-P."/>
            <person name="Huang S.-X."/>
        </authorList>
    </citation>
    <scope>NUCLEOTIDE SEQUENCE [LARGE SCALE GENOMIC DNA]</scope>
    <source>
        <strain evidence="13">KIB-2018</strain>
        <tissue evidence="13">Leaf</tissue>
    </source>
</reference>
<sequence>MIHLHLSCLGNVLSLFSVLSKICLQLQQSVSPNKNLRYMLKSECYFRNKVWVLVSLFFLTSMSYKLVQKLKTSVVRKNCNPEWQEELTLTITDICTPINLAVYDKDTFTADDKMGDAEVDIQPYVESLKMGLKNLPAGCVVSRVQPNSKNCLADESSIVWKGGKLIQDMRLRLRNVESGEVEIQLEWINVPGCKGLEPEGTS</sequence>
<dbReference type="InterPro" id="IPR000008">
    <property type="entry name" value="C2_dom"/>
</dbReference>
<evidence type="ECO:0000313" key="13">
    <source>
        <dbReference type="EMBL" id="KAJ8770084.1"/>
    </source>
</evidence>
<comment type="caution">
    <text evidence="13">The sequence shown here is derived from an EMBL/GenBank/DDBJ whole genome shotgun (WGS) entry which is preliminary data.</text>
</comment>
<dbReference type="Proteomes" id="UP001159364">
    <property type="component" value="Linkage Group LG03"/>
</dbReference>
<dbReference type="Gene3D" id="2.60.40.150">
    <property type="entry name" value="C2 domain"/>
    <property type="match status" value="1"/>
</dbReference>
<proteinExistence type="inferred from homology"/>
<keyword evidence="6" id="KW-0479">Metal-binding</keyword>
<dbReference type="GO" id="GO:0046872">
    <property type="term" value="F:metal ion binding"/>
    <property type="evidence" value="ECO:0007669"/>
    <property type="project" value="UniProtKB-KW"/>
</dbReference>
<keyword evidence="5" id="KW-0938">Abscisic acid signaling pathway</keyword>
<dbReference type="SUPFAM" id="SSF49562">
    <property type="entry name" value="C2 domain (Calcium/lipid-binding domain, CaLB)"/>
    <property type="match status" value="1"/>
</dbReference>